<dbReference type="GO" id="GO:0046943">
    <property type="term" value="F:carboxylic acid transmembrane transporter activity"/>
    <property type="evidence" value="ECO:0007669"/>
    <property type="project" value="TreeGrafter"/>
</dbReference>
<dbReference type="PANTHER" id="PTHR23508:SF10">
    <property type="entry name" value="CARBOXYLIC ACID TRANSPORTER PROTEIN HOMOLOG"/>
    <property type="match status" value="1"/>
</dbReference>
<feature type="transmembrane region" description="Helical" evidence="6">
    <location>
        <begin position="250"/>
        <end position="272"/>
    </location>
</feature>
<dbReference type="GO" id="GO:0005886">
    <property type="term" value="C:plasma membrane"/>
    <property type="evidence" value="ECO:0007669"/>
    <property type="project" value="UniProtKB-SubCell"/>
</dbReference>
<feature type="compositionally biased region" description="Polar residues" evidence="5">
    <location>
        <begin position="1"/>
        <end position="15"/>
    </location>
</feature>
<feature type="transmembrane region" description="Helical" evidence="6">
    <location>
        <begin position="315"/>
        <end position="332"/>
    </location>
</feature>
<organism evidence="8 9">
    <name type="scientific">Egibacter rhizosphaerae</name>
    <dbReference type="NCBI Taxonomy" id="1670831"/>
    <lineage>
        <taxon>Bacteria</taxon>
        <taxon>Bacillati</taxon>
        <taxon>Actinomycetota</taxon>
        <taxon>Nitriliruptoria</taxon>
        <taxon>Egibacterales</taxon>
        <taxon>Egibacteraceae</taxon>
        <taxon>Egibacter</taxon>
    </lineage>
</organism>
<dbReference type="PANTHER" id="PTHR23508">
    <property type="entry name" value="CARBOXYLIC ACID TRANSPORTER PROTEIN HOMOLOG"/>
    <property type="match status" value="1"/>
</dbReference>
<dbReference type="OrthoDB" id="5241090at2"/>
<proteinExistence type="predicted"/>
<evidence type="ECO:0000256" key="3">
    <source>
        <dbReference type="ARBA" id="ARBA00022989"/>
    </source>
</evidence>
<feature type="transmembrane region" description="Helical" evidence="6">
    <location>
        <begin position="284"/>
        <end position="303"/>
    </location>
</feature>
<dbReference type="Pfam" id="PF07690">
    <property type="entry name" value="MFS_1"/>
    <property type="match status" value="1"/>
</dbReference>
<accession>A0A411YBX3</accession>
<dbReference type="InterPro" id="IPR011701">
    <property type="entry name" value="MFS"/>
</dbReference>
<evidence type="ECO:0000313" key="8">
    <source>
        <dbReference type="EMBL" id="QBI18753.1"/>
    </source>
</evidence>
<dbReference type="AlphaFoldDB" id="A0A411YBX3"/>
<feature type="transmembrane region" description="Helical" evidence="6">
    <location>
        <begin position="110"/>
        <end position="126"/>
    </location>
</feature>
<comment type="subcellular location">
    <subcellularLocation>
        <location evidence="1">Cell membrane</location>
        <topology evidence="1">Multi-pass membrane protein</topology>
    </subcellularLocation>
</comment>
<feature type="domain" description="Major facilitator superfamily (MFS) profile" evidence="7">
    <location>
        <begin position="30"/>
        <end position="429"/>
    </location>
</feature>
<feature type="transmembrane region" description="Helical" evidence="6">
    <location>
        <begin position="202"/>
        <end position="220"/>
    </location>
</feature>
<protein>
    <submittedName>
        <fullName evidence="8">MFS transporter</fullName>
    </submittedName>
</protein>
<keyword evidence="3 6" id="KW-1133">Transmembrane helix</keyword>
<evidence type="ECO:0000256" key="1">
    <source>
        <dbReference type="ARBA" id="ARBA00004651"/>
    </source>
</evidence>
<dbReference type="KEGG" id="erz:ER308_03770"/>
<feature type="transmembrane region" description="Helical" evidence="6">
    <location>
        <begin position="132"/>
        <end position="156"/>
    </location>
</feature>
<evidence type="ECO:0000256" key="2">
    <source>
        <dbReference type="ARBA" id="ARBA00022692"/>
    </source>
</evidence>
<evidence type="ECO:0000256" key="5">
    <source>
        <dbReference type="SAM" id="MobiDB-lite"/>
    </source>
</evidence>
<evidence type="ECO:0000256" key="4">
    <source>
        <dbReference type="ARBA" id="ARBA00023136"/>
    </source>
</evidence>
<evidence type="ECO:0000259" key="7">
    <source>
        <dbReference type="PROSITE" id="PS50850"/>
    </source>
</evidence>
<feature type="transmembrane region" description="Helical" evidence="6">
    <location>
        <begin position="402"/>
        <end position="423"/>
    </location>
</feature>
<gene>
    <name evidence="8" type="ORF">ER308_03770</name>
</gene>
<reference evidence="8 9" key="1">
    <citation type="submission" date="2019-01" db="EMBL/GenBank/DDBJ databases">
        <title>Egibacter rhizosphaerae EGI 80759T.</title>
        <authorList>
            <person name="Chen D.-D."/>
            <person name="Tian Y."/>
            <person name="Jiao J.-Y."/>
            <person name="Zhang X.-T."/>
            <person name="Zhang Y.-G."/>
            <person name="Zhang Y."/>
            <person name="Xiao M."/>
            <person name="Shu W.-S."/>
            <person name="Li W.-J."/>
        </authorList>
    </citation>
    <scope>NUCLEOTIDE SEQUENCE [LARGE SCALE GENOMIC DNA]</scope>
    <source>
        <strain evidence="8 9">EGI 80759</strain>
    </source>
</reference>
<dbReference type="InterPro" id="IPR020846">
    <property type="entry name" value="MFS_dom"/>
</dbReference>
<keyword evidence="2 6" id="KW-0812">Transmembrane</keyword>
<feature type="transmembrane region" description="Helical" evidence="6">
    <location>
        <begin position="76"/>
        <end position="98"/>
    </location>
</feature>
<feature type="transmembrane region" description="Helical" evidence="6">
    <location>
        <begin position="168"/>
        <end position="190"/>
    </location>
</feature>
<keyword evidence="4 6" id="KW-0472">Membrane</keyword>
<evidence type="ECO:0000256" key="6">
    <source>
        <dbReference type="SAM" id="Phobius"/>
    </source>
</evidence>
<dbReference type="Proteomes" id="UP000291469">
    <property type="component" value="Chromosome"/>
</dbReference>
<dbReference type="EMBL" id="CP036402">
    <property type="protein sequence ID" value="QBI18753.1"/>
    <property type="molecule type" value="Genomic_DNA"/>
</dbReference>
<name>A0A411YBX3_9ACTN</name>
<dbReference type="SUPFAM" id="SSF103473">
    <property type="entry name" value="MFS general substrate transporter"/>
    <property type="match status" value="1"/>
</dbReference>
<feature type="transmembrane region" description="Helical" evidence="6">
    <location>
        <begin position="376"/>
        <end position="396"/>
    </location>
</feature>
<feature type="transmembrane region" description="Helical" evidence="6">
    <location>
        <begin position="338"/>
        <end position="356"/>
    </location>
</feature>
<dbReference type="Gene3D" id="1.20.1250.20">
    <property type="entry name" value="MFS general substrate transporter like domains"/>
    <property type="match status" value="2"/>
</dbReference>
<dbReference type="PROSITE" id="PS50850">
    <property type="entry name" value="MFS"/>
    <property type="match status" value="1"/>
</dbReference>
<keyword evidence="9" id="KW-1185">Reference proteome</keyword>
<feature type="region of interest" description="Disordered" evidence="5">
    <location>
        <begin position="1"/>
        <end position="22"/>
    </location>
</feature>
<evidence type="ECO:0000313" key="9">
    <source>
        <dbReference type="Proteomes" id="UP000291469"/>
    </source>
</evidence>
<sequence>MGWMTSRTPSERTPGTGSGRFTRPGWLAPPIVAAGLLALFAGSAQFGFTAIAADVANEFGEPMPDAPDDPMAQIGLTLTTLGVGFAIVRLASLGSLPASSLADRFGRRRTLLATTAVGLLATALAAGSPAFWVLVALLAISRPLLTATDVVAMVIAAEETRSRDRSAAIAFIGGAYAVGSGIISVARGLLDVALPDPGFREVLALVLIPLVLVPFVARRVSEPPRFQRAAESQRLHQRLGRMPAGYRGRLAILCAITAGVGLVIGPAWTYLFVYGEGMLGASPIGMSGLVLAAGPVGLVGLVVGRFVADRLGRRAAAASTMALAAVMAVVAYSDGFLAFAVGYLTSIVAMSAYTPAGGALDTEVFPTSVRSTAGGWLAASGVVGSVLGLFGFGVLVDVTGSFAPAALLVCGPAAVLALLYGLLPETRGRELEETAPEPS</sequence>
<dbReference type="InterPro" id="IPR036259">
    <property type="entry name" value="MFS_trans_sf"/>
</dbReference>